<evidence type="ECO:0000256" key="1">
    <source>
        <dbReference type="ARBA" id="ARBA00022598"/>
    </source>
</evidence>
<dbReference type="SUPFAM" id="SSF56235">
    <property type="entry name" value="N-terminal nucleophile aminohydrolases (Ntn hydrolases)"/>
    <property type="match status" value="1"/>
</dbReference>
<evidence type="ECO:0000259" key="9">
    <source>
        <dbReference type="PROSITE" id="PS51278"/>
    </source>
</evidence>
<dbReference type="InterPro" id="IPR001962">
    <property type="entry name" value="Asn_synthase"/>
</dbReference>
<dbReference type="InterPro" id="IPR017932">
    <property type="entry name" value="GATase_2_dom"/>
</dbReference>
<evidence type="ECO:0000256" key="8">
    <source>
        <dbReference type="PIRNR" id="PIRNR001589"/>
    </source>
</evidence>
<keyword evidence="1 10" id="KW-0436">Ligase</keyword>
<dbReference type="PROSITE" id="PS51278">
    <property type="entry name" value="GATASE_TYPE_2"/>
    <property type="match status" value="1"/>
</dbReference>
<keyword evidence="11" id="KW-1185">Reference proteome</keyword>
<keyword evidence="2" id="KW-0028">Amino-acid biosynthesis</keyword>
<evidence type="ECO:0000256" key="5">
    <source>
        <dbReference type="ARBA" id="ARBA00022888"/>
    </source>
</evidence>
<dbReference type="InterPro" id="IPR006426">
    <property type="entry name" value="Asn_synth_AEB"/>
</dbReference>
<comment type="catalytic activity">
    <reaction evidence="7 8">
        <text>L-aspartate + L-glutamine + ATP + H2O = L-asparagine + L-glutamate + AMP + diphosphate + H(+)</text>
        <dbReference type="Rhea" id="RHEA:12228"/>
        <dbReference type="ChEBI" id="CHEBI:15377"/>
        <dbReference type="ChEBI" id="CHEBI:15378"/>
        <dbReference type="ChEBI" id="CHEBI:29985"/>
        <dbReference type="ChEBI" id="CHEBI:29991"/>
        <dbReference type="ChEBI" id="CHEBI:30616"/>
        <dbReference type="ChEBI" id="CHEBI:33019"/>
        <dbReference type="ChEBI" id="CHEBI:58048"/>
        <dbReference type="ChEBI" id="CHEBI:58359"/>
        <dbReference type="ChEBI" id="CHEBI:456215"/>
        <dbReference type="EC" id="6.3.5.4"/>
    </reaction>
</comment>
<dbReference type="EC" id="6.3.5.4" evidence="8"/>
<keyword evidence="3 8" id="KW-0547">Nucleotide-binding</keyword>
<sequence length="459" mass="52825">MSNITFFKDNFLGINPIEFKNLKLSFIGEIYNHKELNDILNENSPYDYYLKGELLLKLIDYFQERFNNFLIAIENVISLLNGDFAFSVTDGENLAISRDYLGSIILFYGLVNDENGVKEYIFSQNRKDIWKLGIEEETLKPGTIFYNGKIMPIENPIWNFTDENVLNNIDNTNNYIDNINNTNNNFYKENLKKLLFDGVLRRIEGVKHVGLIFSGGVDSTIIAKILKNLSNIHDFKLTLYTIGTKNSQDLEFSKKVANDLNLDLKYQIIDEIAIKNDLEDVLITMEKANIVKIGVGLAIHFATKLAQNDGVHVVLTGQGADELFGGYHRNLEIFKEGYDNLSKAIRFDIENMHHVNLERDVAIATNNNVQLRSPFLDKNFIEFALNVPGEYKVKSSDDNLRKHILREIAIDLDIPEYVVYRPKKAAQYGSGIHKLLSKKIIPIFNWKRFLDDFKKNQLN</sequence>
<evidence type="ECO:0000256" key="3">
    <source>
        <dbReference type="ARBA" id="ARBA00022741"/>
    </source>
</evidence>
<dbReference type="PANTHER" id="PTHR11772">
    <property type="entry name" value="ASPARAGINE SYNTHETASE"/>
    <property type="match status" value="1"/>
</dbReference>
<comment type="pathway">
    <text evidence="6">Amino-acid biosynthesis.</text>
</comment>
<dbReference type="GO" id="GO:0005524">
    <property type="term" value="F:ATP binding"/>
    <property type="evidence" value="ECO:0007669"/>
    <property type="project" value="UniProtKB-KW"/>
</dbReference>
<organism evidence="10 11">
    <name type="scientific">Methanobrevibacter filiformis</name>
    <dbReference type="NCBI Taxonomy" id="55758"/>
    <lineage>
        <taxon>Archaea</taxon>
        <taxon>Methanobacteriati</taxon>
        <taxon>Methanobacteriota</taxon>
        <taxon>Methanomada group</taxon>
        <taxon>Methanobacteria</taxon>
        <taxon>Methanobacteriales</taxon>
        <taxon>Methanobacteriaceae</taxon>
        <taxon>Methanobrevibacter</taxon>
    </lineage>
</organism>
<keyword evidence="4 8" id="KW-0067">ATP-binding</keyword>
<protein>
    <recommendedName>
        <fullName evidence="8">Putative asparagine synthetase [glutamine-hydrolyzing]</fullName>
        <ecNumber evidence="8">6.3.5.4</ecNumber>
    </recommendedName>
</protein>
<dbReference type="GO" id="GO:0005829">
    <property type="term" value="C:cytosol"/>
    <property type="evidence" value="ECO:0007669"/>
    <property type="project" value="TreeGrafter"/>
</dbReference>
<dbReference type="GO" id="GO:0004066">
    <property type="term" value="F:asparagine synthase (glutamine-hydrolyzing) activity"/>
    <property type="evidence" value="ECO:0007669"/>
    <property type="project" value="UniProtKB-EC"/>
</dbReference>
<dbReference type="EMBL" id="LWMT01000008">
    <property type="protein sequence ID" value="KZX17580.1"/>
    <property type="molecule type" value="Genomic_DNA"/>
</dbReference>
<dbReference type="Gene3D" id="3.60.20.10">
    <property type="entry name" value="Glutamine Phosphoribosylpyrophosphate, subunit 1, domain 1"/>
    <property type="match status" value="1"/>
</dbReference>
<evidence type="ECO:0000313" key="11">
    <source>
        <dbReference type="Proteomes" id="UP000077066"/>
    </source>
</evidence>
<keyword evidence="5" id="KW-0061">Asparagine biosynthesis</keyword>
<dbReference type="PIRSF" id="PIRSF001589">
    <property type="entry name" value="Asn_synthetase_glu-h"/>
    <property type="match status" value="1"/>
</dbReference>
<comment type="caution">
    <text evidence="10">The sequence shown here is derived from an EMBL/GenBank/DDBJ whole genome shotgun (WGS) entry which is preliminary data.</text>
</comment>
<dbReference type="PATRIC" id="fig|55758.3.peg.74"/>
<evidence type="ECO:0000256" key="6">
    <source>
        <dbReference type="ARBA" id="ARBA00029440"/>
    </source>
</evidence>
<dbReference type="CDD" id="cd00352">
    <property type="entry name" value="Gn_AT_II"/>
    <property type="match status" value="1"/>
</dbReference>
<dbReference type="RefSeq" id="WP_066970289.1">
    <property type="nucleotide sequence ID" value="NZ_LWMT01000008.1"/>
</dbReference>
<dbReference type="Pfam" id="PF13537">
    <property type="entry name" value="GATase_7"/>
    <property type="match status" value="1"/>
</dbReference>
<dbReference type="STRING" id="55758.MBFIL_00650"/>
<dbReference type="Gene3D" id="3.40.50.620">
    <property type="entry name" value="HUPs"/>
    <property type="match status" value="1"/>
</dbReference>
<evidence type="ECO:0000256" key="2">
    <source>
        <dbReference type="ARBA" id="ARBA00022605"/>
    </source>
</evidence>
<dbReference type="AlphaFoldDB" id="A0A166FE39"/>
<proteinExistence type="predicted"/>
<feature type="domain" description="Glutamine amidotransferase type-2" evidence="9">
    <location>
        <begin position="1"/>
        <end position="150"/>
    </location>
</feature>
<accession>A0A166FE39</accession>
<dbReference type="Pfam" id="PF00733">
    <property type="entry name" value="Asn_synthase"/>
    <property type="match status" value="2"/>
</dbReference>
<dbReference type="InterPro" id="IPR050795">
    <property type="entry name" value="Asn_Synthetase"/>
</dbReference>
<dbReference type="InterPro" id="IPR029055">
    <property type="entry name" value="Ntn_hydrolases_N"/>
</dbReference>
<dbReference type="OrthoDB" id="8692at2157"/>
<evidence type="ECO:0000313" key="10">
    <source>
        <dbReference type="EMBL" id="KZX17580.1"/>
    </source>
</evidence>
<gene>
    <name evidence="10" type="primary">asnB</name>
    <name evidence="10" type="ORF">MBFIL_00650</name>
</gene>
<dbReference type="CDD" id="cd01991">
    <property type="entry name" value="Asn_synthase_B_C"/>
    <property type="match status" value="1"/>
</dbReference>
<dbReference type="InterPro" id="IPR014729">
    <property type="entry name" value="Rossmann-like_a/b/a_fold"/>
</dbReference>
<dbReference type="Proteomes" id="UP000077066">
    <property type="component" value="Unassembled WGS sequence"/>
</dbReference>
<name>A0A166FE39_9EURY</name>
<evidence type="ECO:0000256" key="4">
    <source>
        <dbReference type="ARBA" id="ARBA00022840"/>
    </source>
</evidence>
<dbReference type="PANTHER" id="PTHR11772:SF2">
    <property type="entry name" value="ASPARAGINE SYNTHETASE [GLUTAMINE-HYDROLYZING]"/>
    <property type="match status" value="1"/>
</dbReference>
<dbReference type="SUPFAM" id="SSF52402">
    <property type="entry name" value="Adenine nucleotide alpha hydrolases-like"/>
    <property type="match status" value="1"/>
</dbReference>
<dbReference type="GO" id="GO:0006529">
    <property type="term" value="P:asparagine biosynthetic process"/>
    <property type="evidence" value="ECO:0007669"/>
    <property type="project" value="UniProtKB-KW"/>
</dbReference>
<evidence type="ECO:0000256" key="7">
    <source>
        <dbReference type="ARBA" id="ARBA00048741"/>
    </source>
</evidence>
<reference evidence="10 11" key="1">
    <citation type="submission" date="2016-04" db="EMBL/GenBank/DDBJ databases">
        <title>Genome sequence of Methanobrevibacter filiformis DSM 11501.</title>
        <authorList>
            <person name="Poehlein A."/>
            <person name="Seedorf H."/>
            <person name="Daniel R."/>
        </authorList>
    </citation>
    <scope>NUCLEOTIDE SEQUENCE [LARGE SCALE GENOMIC DNA]</scope>
    <source>
        <strain evidence="10 11">DSM 11501</strain>
    </source>
</reference>